<dbReference type="KEGG" id="syw:SYNW0889"/>
<dbReference type="Pfam" id="PF13583">
    <property type="entry name" value="Reprolysin_4"/>
    <property type="match status" value="1"/>
</dbReference>
<evidence type="ECO:0000313" key="2">
    <source>
        <dbReference type="EMBL" id="CAE07404.1"/>
    </source>
</evidence>
<dbReference type="SUPFAM" id="SSF51120">
    <property type="entry name" value="beta-Roll"/>
    <property type="match status" value="1"/>
</dbReference>
<dbReference type="GO" id="GO:0008237">
    <property type="term" value="F:metallopeptidase activity"/>
    <property type="evidence" value="ECO:0007669"/>
    <property type="project" value="InterPro"/>
</dbReference>
<evidence type="ECO:0008006" key="4">
    <source>
        <dbReference type="Google" id="ProtNLM"/>
    </source>
</evidence>
<dbReference type="eggNOG" id="COG2931">
    <property type="taxonomic scope" value="Bacteria"/>
</dbReference>
<dbReference type="InterPro" id="IPR024079">
    <property type="entry name" value="MetalloPept_cat_dom_sf"/>
</dbReference>
<dbReference type="STRING" id="84588.SYNW0889"/>
<protein>
    <recommendedName>
        <fullName evidence="4">Peptidase metallopeptidase domain-containing protein</fullName>
    </recommendedName>
</protein>
<dbReference type="Gene3D" id="2.150.10.10">
    <property type="entry name" value="Serralysin-like metalloprotease, C-terminal"/>
    <property type="match status" value="1"/>
</dbReference>
<evidence type="ECO:0000313" key="3">
    <source>
        <dbReference type="Proteomes" id="UP000001422"/>
    </source>
</evidence>
<sequence>MSQAHIDDMKTIVGSDLILDIYISPGGEPHIAWDDRAQEDVETITKKPAEWQYKVMREAMERVNREFDITIDEVEYEQLSDTQIKLTTVPNSDAVNGEWIRSWDNSGVADIYLSMTYQSGLEGSKYPDAHENPDKYTHDEWEKSEWKKIFIHELGHLLGLEHPWDKDDGDWAVDGPDVETEKTIMGYESRDASGKVMDWFQDVDQRALKQIWGASTANPEPTPEPVPTPTPEPTPATVLTPTPEPPPTPSLELPPSPLSPPIDGDFSSLPPDLWLSQTHDVIIQSVRGKGKLKGKKGADAFYFNSFEAFTKKSADKIIGFKASQDTIAVSPDAFPALEGVSAIRFASTKSKNELKQLSKEDYDFVYFEKKGRLYFDGNGAEKNWGNSDEGGLVAILKGKPELTVEDITLLA</sequence>
<feature type="region of interest" description="Disordered" evidence="1">
    <location>
        <begin position="215"/>
        <end position="257"/>
    </location>
</feature>
<dbReference type="InterPro" id="IPR034033">
    <property type="entry name" value="Serralysin-like"/>
</dbReference>
<feature type="compositionally biased region" description="Pro residues" evidence="1">
    <location>
        <begin position="220"/>
        <end position="234"/>
    </location>
</feature>
<dbReference type="AlphaFoldDB" id="Q7U7U1"/>
<gene>
    <name evidence="2" type="ordered locus">SYNW0889</name>
</gene>
<keyword evidence="3" id="KW-1185">Reference proteome</keyword>
<evidence type="ECO:0000256" key="1">
    <source>
        <dbReference type="SAM" id="MobiDB-lite"/>
    </source>
</evidence>
<dbReference type="InterPro" id="IPR011049">
    <property type="entry name" value="Serralysin-like_metalloprot_C"/>
</dbReference>
<proteinExistence type="predicted"/>
<dbReference type="CDD" id="cd04277">
    <property type="entry name" value="ZnMc_serralysin_like"/>
    <property type="match status" value="1"/>
</dbReference>
<dbReference type="Gene3D" id="3.40.390.10">
    <property type="entry name" value="Collagenase (Catalytic Domain)"/>
    <property type="match status" value="1"/>
</dbReference>
<reference evidence="2 3" key="1">
    <citation type="journal article" date="2003" name="Nature">
        <title>The genome of a motile marine Synechococcus.</title>
        <authorList>
            <person name="Palenik B."/>
            <person name="Brahamsha B."/>
            <person name="Larimer F."/>
            <person name="Land M."/>
            <person name="Hauser L."/>
            <person name="Chain P."/>
            <person name="Lamerdin J."/>
            <person name="Regala W."/>
            <person name="Allen E.A."/>
            <person name="McCarren J."/>
            <person name="Paulsen I."/>
            <person name="Dufresne A."/>
            <person name="Partensky F."/>
            <person name="Webb E."/>
            <person name="Waterbury J."/>
        </authorList>
    </citation>
    <scope>NUCLEOTIDE SEQUENCE [LARGE SCALE GENOMIC DNA]</scope>
    <source>
        <strain evidence="2 3">WH8102</strain>
    </source>
</reference>
<accession>Q7U7U1</accession>
<dbReference type="EMBL" id="BX569691">
    <property type="protein sequence ID" value="CAE07404.1"/>
    <property type="molecule type" value="Genomic_DNA"/>
</dbReference>
<name>Q7U7U1_PARMW</name>
<organism evidence="2 3">
    <name type="scientific">Parasynechococcus marenigrum (strain WH8102)</name>
    <dbReference type="NCBI Taxonomy" id="84588"/>
    <lineage>
        <taxon>Bacteria</taxon>
        <taxon>Bacillati</taxon>
        <taxon>Cyanobacteriota</taxon>
        <taxon>Cyanophyceae</taxon>
        <taxon>Synechococcales</taxon>
        <taxon>Prochlorococcaceae</taxon>
        <taxon>Parasynechococcus</taxon>
        <taxon>Parasynechococcus marenigrum</taxon>
    </lineage>
</organism>
<dbReference type="Proteomes" id="UP000001422">
    <property type="component" value="Chromosome"/>
</dbReference>
<dbReference type="SUPFAM" id="SSF55486">
    <property type="entry name" value="Metalloproteases ('zincins'), catalytic domain"/>
    <property type="match status" value="1"/>
</dbReference>
<dbReference type="HOGENOM" id="CLU_668899_0_0_3"/>
<feature type="compositionally biased region" description="Pro residues" evidence="1">
    <location>
        <begin position="242"/>
        <end position="257"/>
    </location>
</feature>
<dbReference type="RefSeq" id="WP_011127754.1">
    <property type="nucleotide sequence ID" value="NC_005070.1"/>
</dbReference>